<dbReference type="EMBL" id="MN740847">
    <property type="protein sequence ID" value="QHU14961.1"/>
    <property type="molecule type" value="Genomic_DNA"/>
</dbReference>
<keyword evidence="1" id="KW-0175">Coiled coil</keyword>
<sequence>MTDLNQGIMFKQYIKEHNKKINNKSLKLISSGKLNIVNNLKQQFSYSSIKEGYASQIPIENPVESKNLAELNQLSALEAEFNKDMTDYTGTYKKYLEELVTRQNETATDVQNKVINYNDGNTISKYYVNSQGIARKFEVDAWQGRDKNSCSDPVKTVNGEVFSKLSNGPNMGIGEMCMNGGLNVSDAGGSVAWVDNLGYKHIYRDFRNKEGSCPEAVRDLTSVQFNAIPSGAIQENSDKCEVTNLKGGTYTKLVSLNRKLMSSIRSMKELVDKLEVEDKKLDVGISEQKTLLKDKYMALEKEKEKIKKLRNSNMTLSAETNQLLLDSGSANFKYFIWAVVGGTFGYAIYKYSNQ</sequence>
<organism evidence="2">
    <name type="scientific">viral metagenome</name>
    <dbReference type="NCBI Taxonomy" id="1070528"/>
    <lineage>
        <taxon>unclassified sequences</taxon>
        <taxon>metagenomes</taxon>
        <taxon>organismal metagenomes</taxon>
    </lineage>
</organism>
<evidence type="ECO:0000256" key="1">
    <source>
        <dbReference type="SAM" id="Coils"/>
    </source>
</evidence>
<evidence type="ECO:0000313" key="2">
    <source>
        <dbReference type="EMBL" id="QHU14961.1"/>
    </source>
</evidence>
<reference evidence="2" key="1">
    <citation type="journal article" date="2020" name="Nature">
        <title>Giant virus diversity and host interactions through global metagenomics.</title>
        <authorList>
            <person name="Schulz F."/>
            <person name="Roux S."/>
            <person name="Paez-Espino D."/>
            <person name="Jungbluth S."/>
            <person name="Walsh D.A."/>
            <person name="Denef V.J."/>
            <person name="McMahon K.D."/>
            <person name="Konstantinidis K.T."/>
            <person name="Eloe-Fadrosh E.A."/>
            <person name="Kyrpides N.C."/>
            <person name="Woyke T."/>
        </authorList>
    </citation>
    <scope>NUCLEOTIDE SEQUENCE</scope>
    <source>
        <strain evidence="2">GVMAG-S-1102244-55</strain>
    </source>
</reference>
<feature type="coiled-coil region" evidence="1">
    <location>
        <begin position="257"/>
        <end position="319"/>
    </location>
</feature>
<name>A0A6C0KCP7_9ZZZZ</name>
<proteinExistence type="predicted"/>
<dbReference type="AlphaFoldDB" id="A0A6C0KCP7"/>
<protein>
    <submittedName>
        <fullName evidence="2">Uncharacterized protein</fullName>
    </submittedName>
</protein>
<accession>A0A6C0KCP7</accession>